<gene>
    <name evidence="2" type="ORF">Aru02nite_31190</name>
</gene>
<feature type="domain" description="DUF6194" evidence="1">
    <location>
        <begin position="1"/>
        <end position="151"/>
    </location>
</feature>
<evidence type="ECO:0000259" key="1">
    <source>
        <dbReference type="Pfam" id="PF19694"/>
    </source>
</evidence>
<accession>A0A8J3NCT3</accession>
<sequence length="153" mass="16674">MNIEQIVGTVRSLDGALVVSPAEGDGFPELAWGDHFCYYAPDGRIPTNTQPYATVVTKNYPDDERSALDGPGRWRLNIHVGRTAYERLTGAPARDEPDVDFAATDVVLPHPVYGRMGWVAVVNPGPRTADLIPDLLRAAHADAVARAARRAER</sequence>
<name>A0A8J3NCT3_9ACTN</name>
<reference evidence="2" key="1">
    <citation type="submission" date="2021-01" db="EMBL/GenBank/DDBJ databases">
        <title>Whole genome shotgun sequence of Actinocatenispora rupis NBRC 107355.</title>
        <authorList>
            <person name="Komaki H."/>
            <person name="Tamura T."/>
        </authorList>
    </citation>
    <scope>NUCLEOTIDE SEQUENCE</scope>
    <source>
        <strain evidence="2">NBRC 107355</strain>
    </source>
</reference>
<keyword evidence="3" id="KW-1185">Reference proteome</keyword>
<dbReference type="Pfam" id="PF19694">
    <property type="entry name" value="DUF6194"/>
    <property type="match status" value="1"/>
</dbReference>
<dbReference type="EMBL" id="BOMB01000017">
    <property type="protein sequence ID" value="GID12230.1"/>
    <property type="molecule type" value="Genomic_DNA"/>
</dbReference>
<evidence type="ECO:0000313" key="2">
    <source>
        <dbReference type="EMBL" id="GID12230.1"/>
    </source>
</evidence>
<protein>
    <recommendedName>
        <fullName evidence="1">DUF6194 domain-containing protein</fullName>
    </recommendedName>
</protein>
<dbReference type="Proteomes" id="UP000612808">
    <property type="component" value="Unassembled WGS sequence"/>
</dbReference>
<organism evidence="2 3">
    <name type="scientific">Actinocatenispora rupis</name>
    <dbReference type="NCBI Taxonomy" id="519421"/>
    <lineage>
        <taxon>Bacteria</taxon>
        <taxon>Bacillati</taxon>
        <taxon>Actinomycetota</taxon>
        <taxon>Actinomycetes</taxon>
        <taxon>Micromonosporales</taxon>
        <taxon>Micromonosporaceae</taxon>
        <taxon>Actinocatenispora</taxon>
    </lineage>
</organism>
<comment type="caution">
    <text evidence="2">The sequence shown here is derived from an EMBL/GenBank/DDBJ whole genome shotgun (WGS) entry which is preliminary data.</text>
</comment>
<dbReference type="InterPro" id="IPR045676">
    <property type="entry name" value="DUF6194"/>
</dbReference>
<dbReference type="RefSeq" id="WP_203658212.1">
    <property type="nucleotide sequence ID" value="NZ_BAAAZM010000009.1"/>
</dbReference>
<proteinExistence type="predicted"/>
<evidence type="ECO:0000313" key="3">
    <source>
        <dbReference type="Proteomes" id="UP000612808"/>
    </source>
</evidence>
<dbReference type="AlphaFoldDB" id="A0A8J3NCT3"/>